<gene>
    <name evidence="2" type="ORF">ADS79_06995</name>
    <name evidence="1" type="ORF">BRE01_31890</name>
</gene>
<name>A0A0K9YYA8_9BACL</name>
<dbReference type="Proteomes" id="UP000319578">
    <property type="component" value="Unassembled WGS sequence"/>
</dbReference>
<dbReference type="AlphaFoldDB" id="A0A0K9YYA8"/>
<dbReference type="InterPro" id="IPR014825">
    <property type="entry name" value="DNA_alkylation"/>
</dbReference>
<dbReference type="Gene3D" id="1.20.1660.10">
    <property type="entry name" value="Hypothetical protein (EF3068)"/>
    <property type="match status" value="1"/>
</dbReference>
<keyword evidence="4" id="KW-1185">Reference proteome</keyword>
<evidence type="ECO:0000313" key="3">
    <source>
        <dbReference type="Proteomes" id="UP000036834"/>
    </source>
</evidence>
<dbReference type="STRING" id="54915.ADS79_06995"/>
<reference evidence="1 4" key="3">
    <citation type="submission" date="2019-06" db="EMBL/GenBank/DDBJ databases">
        <title>Whole genome shotgun sequence of Brevibacillus reuszeri NBRC 15719.</title>
        <authorList>
            <person name="Hosoyama A."/>
            <person name="Uohara A."/>
            <person name="Ohji S."/>
            <person name="Ichikawa N."/>
        </authorList>
    </citation>
    <scope>NUCLEOTIDE SEQUENCE [LARGE SCALE GENOMIC DNA]</scope>
    <source>
        <strain evidence="1 4">NBRC 15719</strain>
    </source>
</reference>
<dbReference type="CDD" id="cd07064">
    <property type="entry name" value="AlkD_like_1"/>
    <property type="match status" value="1"/>
</dbReference>
<dbReference type="EMBL" id="BJON01000013">
    <property type="protein sequence ID" value="GED69487.1"/>
    <property type="molecule type" value="Genomic_DNA"/>
</dbReference>
<organism evidence="2 3">
    <name type="scientific">Brevibacillus reuszeri</name>
    <dbReference type="NCBI Taxonomy" id="54915"/>
    <lineage>
        <taxon>Bacteria</taxon>
        <taxon>Bacillati</taxon>
        <taxon>Bacillota</taxon>
        <taxon>Bacilli</taxon>
        <taxon>Bacillales</taxon>
        <taxon>Paenibacillaceae</taxon>
        <taxon>Brevibacillus</taxon>
    </lineage>
</organism>
<dbReference type="InterPro" id="IPR016024">
    <property type="entry name" value="ARM-type_fold"/>
</dbReference>
<dbReference type="PATRIC" id="fig|54915.3.peg.6829"/>
<reference evidence="3" key="1">
    <citation type="submission" date="2015-07" db="EMBL/GenBank/DDBJ databases">
        <title>Genome sequencing project for genomic taxonomy and phylogenomics of Bacillus-like bacteria.</title>
        <authorList>
            <person name="Liu B."/>
            <person name="Wang J."/>
            <person name="Zhu Y."/>
            <person name="Liu G."/>
            <person name="Chen Q."/>
            <person name="Chen Z."/>
            <person name="Lan J."/>
            <person name="Che J."/>
            <person name="Ge C."/>
            <person name="Shi H."/>
            <person name="Pan Z."/>
            <person name="Liu X."/>
        </authorList>
    </citation>
    <scope>NUCLEOTIDE SEQUENCE [LARGE SCALE GENOMIC DNA]</scope>
    <source>
        <strain evidence="3">DSM 9887</strain>
    </source>
</reference>
<proteinExistence type="predicted"/>
<dbReference type="EMBL" id="LGIQ01000005">
    <property type="protein sequence ID" value="KNB73679.1"/>
    <property type="molecule type" value="Genomic_DNA"/>
</dbReference>
<dbReference type="OrthoDB" id="9775346at2"/>
<dbReference type="SUPFAM" id="SSF48371">
    <property type="entry name" value="ARM repeat"/>
    <property type="match status" value="1"/>
</dbReference>
<accession>A0A0K9YYA8</accession>
<protein>
    <submittedName>
        <fullName evidence="2">DNA alkylation repair protein</fullName>
    </submittedName>
</protein>
<dbReference type="RefSeq" id="WP_049737686.1">
    <property type="nucleotide sequence ID" value="NZ_BJON01000013.1"/>
</dbReference>
<sequence length="221" mass="25698">MSSTFTDAARQAFQARADQALAGPMEKYMKNLFPFLGIKSPLRKELSKQLFREQGIPDNWEEIVRELWVLPEREYQYLALDVVAKVKKRLTEQHLPLLEELVTTKSWWDTVDFLASHMAGTILWRSPELVGPSTSAWMESHNMWLQRTAILFQLLYKQETDQELLFTYIRACAASKEFFIQKAIGWSLREYAKTNPEAVRDFVDKTPLASLSKREALKHLA</sequence>
<dbReference type="PANTHER" id="PTHR34070">
    <property type="entry name" value="ARMADILLO-TYPE FOLD"/>
    <property type="match status" value="1"/>
</dbReference>
<comment type="caution">
    <text evidence="2">The sequence shown here is derived from an EMBL/GenBank/DDBJ whole genome shotgun (WGS) entry which is preliminary data.</text>
</comment>
<reference evidence="2" key="2">
    <citation type="submission" date="2015-07" db="EMBL/GenBank/DDBJ databases">
        <title>MeaNS - Measles Nucleotide Surveillance Program.</title>
        <authorList>
            <person name="Tran T."/>
            <person name="Druce J."/>
        </authorList>
    </citation>
    <scope>NUCLEOTIDE SEQUENCE</scope>
    <source>
        <strain evidence="2">DSM 9887</strain>
    </source>
</reference>
<dbReference type="Pfam" id="PF08713">
    <property type="entry name" value="DNA_alkylation"/>
    <property type="match status" value="1"/>
</dbReference>
<evidence type="ECO:0000313" key="2">
    <source>
        <dbReference type="EMBL" id="KNB73679.1"/>
    </source>
</evidence>
<dbReference type="Gene3D" id="1.25.40.290">
    <property type="entry name" value="ARM repeat domains"/>
    <property type="match status" value="1"/>
</dbReference>
<evidence type="ECO:0000313" key="4">
    <source>
        <dbReference type="Proteomes" id="UP000319578"/>
    </source>
</evidence>
<dbReference type="Proteomes" id="UP000036834">
    <property type="component" value="Unassembled WGS sequence"/>
</dbReference>
<dbReference type="PANTHER" id="PTHR34070:SF1">
    <property type="entry name" value="DNA ALKYLATION REPAIR PROTEIN"/>
    <property type="match status" value="1"/>
</dbReference>
<evidence type="ECO:0000313" key="1">
    <source>
        <dbReference type="EMBL" id="GED69487.1"/>
    </source>
</evidence>